<accession>A0A085JGU6</accession>
<dbReference type="OrthoDB" id="6668483at2"/>
<reference evidence="3 4" key="1">
    <citation type="submission" date="2014-05" db="EMBL/GenBank/DDBJ databases">
        <title>ATOL: Assembling a taxonomically balanced genome-scale reconstruction of the evolutionary history of the Enterobacteriaceae.</title>
        <authorList>
            <person name="Plunkett G.III."/>
            <person name="Neeno-Eckwall E.C."/>
            <person name="Glasner J.D."/>
            <person name="Perna N.T."/>
        </authorList>
    </citation>
    <scope>NUCLEOTIDE SEQUENCE [LARGE SCALE GENOMIC DNA]</scope>
    <source>
        <strain evidence="3 4">ATCC 33301</strain>
    </source>
</reference>
<evidence type="ECO:0000313" key="4">
    <source>
        <dbReference type="Proteomes" id="UP000028602"/>
    </source>
</evidence>
<name>A0A085JGU6_9GAMM</name>
<dbReference type="InterPro" id="IPR025129">
    <property type="entry name" value="DUF4055"/>
</dbReference>
<organism evidence="3 4">
    <name type="scientific">Tatumella ptyseos ATCC 33301</name>
    <dbReference type="NCBI Taxonomy" id="1005995"/>
    <lineage>
        <taxon>Bacteria</taxon>
        <taxon>Pseudomonadati</taxon>
        <taxon>Pseudomonadota</taxon>
        <taxon>Gammaproteobacteria</taxon>
        <taxon>Enterobacterales</taxon>
        <taxon>Erwiniaceae</taxon>
        <taxon>Tatumella</taxon>
    </lineage>
</organism>
<dbReference type="RefSeq" id="WP_051170690.1">
    <property type="nucleotide sequence ID" value="NZ_ATMJ01000002.1"/>
</dbReference>
<sequence length="483" mass="53603">MADISTPNLDYNDMCEAWDINDALMGGTLEMRRQGEIYLPRWPNEDKESYKQRLCAATLLPVYEETIKQNIGRIFAEPTVLSTSTPPKIQALAENIDMEGNRLDVWAQQFFSIAFQYGLAHALVDYPKTDPTAVKTRADEQQSGARPYVTMLNPRQIIGWQSAIQGGKVVLTDLRIKEIVVVEGDDFGQEKVEQIRHIMPGKVEIYRTPMGDDGAKTWVMVDQWETSRQDIPLVTLYTKRTGFMRGAPPLLNLAHLNIKHWQSQSEQDNILHVARVPLLSVYGLTEGQELTIGSSCATQFSDRSTQGMEYTEHSGTAIGAGKTSLDDLENQMRQAGAKLVRAQNTSTKSIEQNHSEHMQENSPLYTMANSLEDALDNILQIMAEWIGEKDGGNVDIRTELDVSTQTYDAPSALAVQSLEQGGIIRKIDAVMTLQALKFIDPDADPNDVVDQLNNLPVAIAPSPAPTPPVTPESIASMTNDDSQ</sequence>
<dbReference type="EMBL" id="JMPR01000028">
    <property type="protein sequence ID" value="KFD19692.1"/>
    <property type="molecule type" value="Genomic_DNA"/>
</dbReference>
<comment type="caution">
    <text evidence="3">The sequence shown here is derived from an EMBL/GenBank/DDBJ whole genome shotgun (WGS) entry which is preliminary data.</text>
</comment>
<dbReference type="AlphaFoldDB" id="A0A085JGU6"/>
<dbReference type="Proteomes" id="UP000028602">
    <property type="component" value="Unassembled WGS sequence"/>
</dbReference>
<keyword evidence="4" id="KW-1185">Reference proteome</keyword>
<feature type="region of interest" description="Disordered" evidence="1">
    <location>
        <begin position="460"/>
        <end position="483"/>
    </location>
</feature>
<protein>
    <submittedName>
        <fullName evidence="3">Structural protein</fullName>
    </submittedName>
</protein>
<feature type="domain" description="DUF4055" evidence="2">
    <location>
        <begin position="249"/>
        <end position="386"/>
    </location>
</feature>
<proteinExistence type="predicted"/>
<evidence type="ECO:0000259" key="2">
    <source>
        <dbReference type="Pfam" id="PF13264"/>
    </source>
</evidence>
<gene>
    <name evidence="3" type="ORF">GTPT_1623</name>
</gene>
<evidence type="ECO:0000256" key="1">
    <source>
        <dbReference type="SAM" id="MobiDB-lite"/>
    </source>
</evidence>
<dbReference type="Pfam" id="PF13264">
    <property type="entry name" value="DUF4055"/>
    <property type="match status" value="1"/>
</dbReference>
<dbReference type="eggNOG" id="ENOG502Z8D8">
    <property type="taxonomic scope" value="Bacteria"/>
</dbReference>
<evidence type="ECO:0000313" key="3">
    <source>
        <dbReference type="EMBL" id="KFD19692.1"/>
    </source>
</evidence>